<comment type="caution">
    <text evidence="1">The sequence shown here is derived from an EMBL/GenBank/DDBJ whole genome shotgun (WGS) entry which is preliminary data.</text>
</comment>
<dbReference type="AlphaFoldDB" id="A0A7W8UNT2"/>
<proteinExistence type="predicted"/>
<organism evidence="1 2">
    <name type="scientific">Rhizobium lentis</name>
    <dbReference type="NCBI Taxonomy" id="1138194"/>
    <lineage>
        <taxon>Bacteria</taxon>
        <taxon>Pseudomonadati</taxon>
        <taxon>Pseudomonadota</taxon>
        <taxon>Alphaproteobacteria</taxon>
        <taxon>Hyphomicrobiales</taxon>
        <taxon>Rhizobiaceae</taxon>
        <taxon>Rhizobium/Agrobacterium group</taxon>
        <taxon>Rhizobium</taxon>
    </lineage>
</organism>
<dbReference type="RefSeq" id="WP_183934472.1">
    <property type="nucleotide sequence ID" value="NZ_JACHBB010000006.1"/>
</dbReference>
<gene>
    <name evidence="1" type="ORF">GGI59_003103</name>
</gene>
<keyword evidence="2" id="KW-1185">Reference proteome</keyword>
<reference evidence="1 2" key="1">
    <citation type="submission" date="2020-08" db="EMBL/GenBank/DDBJ databases">
        <title>Genomic Encyclopedia of Type Strains, Phase IV (KMG-V): Genome sequencing to study the core and pangenomes of soil and plant-associated prokaryotes.</title>
        <authorList>
            <person name="Whitman W."/>
        </authorList>
    </citation>
    <scope>NUCLEOTIDE SEQUENCE [LARGE SCALE GENOMIC DNA]</scope>
    <source>
        <strain evidence="1 2">SEMIA 4034</strain>
    </source>
</reference>
<accession>A0A7W8UNT2</accession>
<dbReference type="EMBL" id="JACHBC010000006">
    <property type="protein sequence ID" value="MBB5561427.1"/>
    <property type="molecule type" value="Genomic_DNA"/>
</dbReference>
<sequence>MGIVDIKKFPFFSICQVRCRLEFAWPNSFRRPHQVEASPLRRHLLR</sequence>
<dbReference type="Proteomes" id="UP000528824">
    <property type="component" value="Unassembled WGS sequence"/>
</dbReference>
<name>A0A7W8UNT2_9HYPH</name>
<evidence type="ECO:0000313" key="1">
    <source>
        <dbReference type="EMBL" id="MBB5561427.1"/>
    </source>
</evidence>
<protein>
    <submittedName>
        <fullName evidence="1">Uncharacterized protein</fullName>
    </submittedName>
</protein>
<evidence type="ECO:0000313" key="2">
    <source>
        <dbReference type="Proteomes" id="UP000528824"/>
    </source>
</evidence>